<feature type="transmembrane region" description="Helical" evidence="1">
    <location>
        <begin position="72"/>
        <end position="90"/>
    </location>
</feature>
<evidence type="ECO:0008006" key="4">
    <source>
        <dbReference type="Google" id="ProtNLM"/>
    </source>
</evidence>
<keyword evidence="1" id="KW-1133">Transmembrane helix</keyword>
<evidence type="ECO:0000313" key="3">
    <source>
        <dbReference type="Proteomes" id="UP001497623"/>
    </source>
</evidence>
<feature type="transmembrane region" description="Helical" evidence="1">
    <location>
        <begin position="102"/>
        <end position="121"/>
    </location>
</feature>
<feature type="transmembrane region" description="Helical" evidence="1">
    <location>
        <begin position="513"/>
        <end position="537"/>
    </location>
</feature>
<organism evidence="2 3">
    <name type="scientific">Meganyctiphanes norvegica</name>
    <name type="common">Northern krill</name>
    <name type="synonym">Thysanopoda norvegica</name>
    <dbReference type="NCBI Taxonomy" id="48144"/>
    <lineage>
        <taxon>Eukaryota</taxon>
        <taxon>Metazoa</taxon>
        <taxon>Ecdysozoa</taxon>
        <taxon>Arthropoda</taxon>
        <taxon>Crustacea</taxon>
        <taxon>Multicrustacea</taxon>
        <taxon>Malacostraca</taxon>
        <taxon>Eumalacostraca</taxon>
        <taxon>Eucarida</taxon>
        <taxon>Euphausiacea</taxon>
        <taxon>Euphausiidae</taxon>
        <taxon>Meganyctiphanes</taxon>
    </lineage>
</organism>
<dbReference type="PANTHER" id="PTHR11360">
    <property type="entry name" value="MONOCARBOXYLATE TRANSPORTER"/>
    <property type="match status" value="1"/>
</dbReference>
<feature type="transmembrane region" description="Helical" evidence="1">
    <location>
        <begin position="161"/>
        <end position="182"/>
    </location>
</feature>
<dbReference type="AlphaFoldDB" id="A0AAV2PNW6"/>
<dbReference type="EMBL" id="CAXKWB010000922">
    <property type="protein sequence ID" value="CAL4062802.1"/>
    <property type="molecule type" value="Genomic_DNA"/>
</dbReference>
<gene>
    <name evidence="2" type="ORF">MNOR_LOCUS2859</name>
</gene>
<dbReference type="Gene3D" id="1.20.1250.20">
    <property type="entry name" value="MFS general substrate transporter like domains"/>
    <property type="match status" value="1"/>
</dbReference>
<feature type="non-terminal residue" evidence="2">
    <location>
        <position position="553"/>
    </location>
</feature>
<dbReference type="GO" id="GO:0008028">
    <property type="term" value="F:monocarboxylic acid transmembrane transporter activity"/>
    <property type="evidence" value="ECO:0007669"/>
    <property type="project" value="TreeGrafter"/>
</dbReference>
<comment type="caution">
    <text evidence="2">The sequence shown here is derived from an EMBL/GenBank/DDBJ whole genome shotgun (WGS) entry which is preliminary data.</text>
</comment>
<sequence length="553" mass="61261">MMSSSSSSGASRMVRVPLRAERKKRIPPDGGWGWVVVAGTCLTLFCVPAIQISYGVLFQERLDWMSATHAEFSLIANTMAAINCFTTLLMAPLTELFGYRSVTVLGGFVSFLAMILSANAHNVLTFVLAYSLLGGISMALSTFAGIVIIPKYFERHKGFANGLVSSASAVAKIVMPVFVRFLLDEYNFYGACLILAAITLHTCLAGLTYHPPEWHYKTIPSKAEVQRETKLEEGKDVTITDNGIVDRYIINHKPTVLKTASAEDEEDENVLYITPTTPKTNRRVTIIKEDEVVLFTKCVITNCNFKGLSVTLRQPYCQIYPSEMKVFDDGDLNPSCCDSFIVVKVFRMLKWNLLQQWSFHLLAWPNAFAFLAYLNIMFILPGYIHQELGYSKYHSATIISIFAATEVFARLIFSWLSDYPAYPKALVYTLGWTINTCAIAAMTWHGSFAWVAGCLVVYATSLSASVTLLIHLALQYLGNDLYDQFTSFLTLISGVVIFIGGPIFGWVQGLGGAVAGLWLAAVLQGVAAAIWITHLCFSTIRARYSKLPTKQNP</sequence>
<keyword evidence="1" id="KW-0812">Transmembrane</keyword>
<feature type="transmembrane region" description="Helical" evidence="1">
    <location>
        <begin position="393"/>
        <end position="413"/>
    </location>
</feature>
<feature type="transmembrane region" description="Helical" evidence="1">
    <location>
        <begin position="425"/>
        <end position="444"/>
    </location>
</feature>
<dbReference type="InterPro" id="IPR011701">
    <property type="entry name" value="MFS"/>
</dbReference>
<dbReference type="PANTHER" id="PTHR11360:SF306">
    <property type="entry name" value="RE01051P"/>
    <property type="match status" value="1"/>
</dbReference>
<evidence type="ECO:0000256" key="1">
    <source>
        <dbReference type="SAM" id="Phobius"/>
    </source>
</evidence>
<dbReference type="SUPFAM" id="SSF103473">
    <property type="entry name" value="MFS general substrate transporter"/>
    <property type="match status" value="1"/>
</dbReference>
<keyword evidence="1" id="KW-0472">Membrane</keyword>
<dbReference type="InterPro" id="IPR050327">
    <property type="entry name" value="Proton-linked_MCT"/>
</dbReference>
<protein>
    <recommendedName>
        <fullName evidence="4">Monocarboxylate transporter</fullName>
    </recommendedName>
</protein>
<dbReference type="Proteomes" id="UP001497623">
    <property type="component" value="Unassembled WGS sequence"/>
</dbReference>
<name>A0AAV2PNW6_MEGNR</name>
<feature type="transmembrane region" description="Helical" evidence="1">
    <location>
        <begin position="127"/>
        <end position="149"/>
    </location>
</feature>
<feature type="transmembrane region" description="Helical" evidence="1">
    <location>
        <begin position="357"/>
        <end position="381"/>
    </location>
</feature>
<feature type="transmembrane region" description="Helical" evidence="1">
    <location>
        <begin position="188"/>
        <end position="209"/>
    </location>
</feature>
<feature type="transmembrane region" description="Helical" evidence="1">
    <location>
        <begin position="32"/>
        <end position="52"/>
    </location>
</feature>
<dbReference type="InterPro" id="IPR036259">
    <property type="entry name" value="MFS_trans_sf"/>
</dbReference>
<feature type="transmembrane region" description="Helical" evidence="1">
    <location>
        <begin position="450"/>
        <end position="474"/>
    </location>
</feature>
<dbReference type="Pfam" id="PF07690">
    <property type="entry name" value="MFS_1"/>
    <property type="match status" value="1"/>
</dbReference>
<feature type="transmembrane region" description="Helical" evidence="1">
    <location>
        <begin position="486"/>
        <end position="507"/>
    </location>
</feature>
<keyword evidence="3" id="KW-1185">Reference proteome</keyword>
<accession>A0AAV2PNW6</accession>
<evidence type="ECO:0000313" key="2">
    <source>
        <dbReference type="EMBL" id="CAL4062802.1"/>
    </source>
</evidence>
<proteinExistence type="predicted"/>
<reference evidence="2 3" key="1">
    <citation type="submission" date="2024-05" db="EMBL/GenBank/DDBJ databases">
        <authorList>
            <person name="Wallberg A."/>
        </authorList>
    </citation>
    <scope>NUCLEOTIDE SEQUENCE [LARGE SCALE GENOMIC DNA]</scope>
</reference>